<evidence type="ECO:0000313" key="5">
    <source>
        <dbReference type="EMBL" id="VIO97632.1"/>
    </source>
</evidence>
<dbReference type="GO" id="GO:0098703">
    <property type="term" value="P:calcium ion import across plasma membrane"/>
    <property type="evidence" value="ECO:0007669"/>
    <property type="project" value="TreeGrafter"/>
</dbReference>
<evidence type="ECO:0000313" key="6">
    <source>
        <dbReference type="Proteomes" id="UP000006672"/>
    </source>
</evidence>
<keyword evidence="6" id="KW-1185">Reference proteome</keyword>
<dbReference type="PANTHER" id="PTHR10582">
    <property type="entry name" value="TRANSIENT RECEPTOR POTENTIAL ION CHANNEL PROTEIN"/>
    <property type="match status" value="1"/>
</dbReference>
<dbReference type="WBParaSite" id="Bm14098.1">
    <property type="protein sequence ID" value="Bm14098.1"/>
    <property type="gene ID" value="WBGene00234359"/>
</dbReference>
<dbReference type="EMBL" id="CAAKNF010000195">
    <property type="protein sequence ID" value="VIO97632.1"/>
    <property type="molecule type" value="Genomic_DNA"/>
</dbReference>
<evidence type="ECO:0000256" key="3">
    <source>
        <dbReference type="SAM" id="MobiDB-lite"/>
    </source>
</evidence>
<feature type="transmembrane region" description="Helical" evidence="4">
    <location>
        <begin position="260"/>
        <end position="279"/>
    </location>
</feature>
<accession>A0A8L7SRR4</accession>
<gene>
    <name evidence="5" type="primary">Bm14098</name>
    <name evidence="5" type="ORF">BM_BM14098</name>
</gene>
<feature type="coiled-coil region" evidence="2">
    <location>
        <begin position="384"/>
        <end position="419"/>
    </location>
</feature>
<evidence type="ECO:0008006" key="8">
    <source>
        <dbReference type="Google" id="ProtNLM"/>
    </source>
</evidence>
<keyword evidence="1" id="KW-0677">Repeat</keyword>
<name>A0A4E9FML4_BRUMA</name>
<proteinExistence type="predicted"/>
<dbReference type="GeneID" id="66057969"/>
<dbReference type="GO" id="GO:0005886">
    <property type="term" value="C:plasma membrane"/>
    <property type="evidence" value="ECO:0007669"/>
    <property type="project" value="TreeGrafter"/>
</dbReference>
<evidence type="ECO:0000256" key="2">
    <source>
        <dbReference type="SAM" id="Coils"/>
    </source>
</evidence>
<feature type="compositionally biased region" description="Polar residues" evidence="3">
    <location>
        <begin position="433"/>
        <end position="442"/>
    </location>
</feature>
<accession>A0A4E9FML4</accession>
<evidence type="ECO:0000313" key="7">
    <source>
        <dbReference type="WBParaSite" id="Bm14098.1"/>
    </source>
</evidence>
<sequence>MAFMCRPFSMTTKVLTHDDIHGSNTSMPCNNTSFDNSCPNTTYTIFDYMMLKATTLQPFSSYAANKQVTFTLQNIEEVWYRSDLCHLWRYTGLGWQQYVRLVAELMVLLMALLQIACDAMDIKNVGQKRWWRVMKSFPAKVAYKISFIFIILIVPIRLACALCSAMLLLENILSLMIVLLTGAHFLFYTRALKFIGPFVLMIYTILSRDISRFMLIYSIFLIGFSQSFYVIFGACERASKAKYGKQSTRWENILDTPFEAIMRLFIMTIGEFTIFYRSLNTCEERMMQMIGKVSFNFIYNFKIFFLFTIFELFISIMQFNLLIAMMTRTYETISRTSTEWKRQWAQVILFLELSLKPKERLIAMLKYSRPIGTDKTKRSFVVARKNTSETMSQTEKQLLEQQERDLREEKRALLKRRLKDFAHTPDGRRPMTSYLSTPSRNINGEKNE</sequence>
<reference evidence="6" key="1">
    <citation type="journal article" date="2007" name="Science">
        <title>Draft genome of the filarial nematode parasite Brugia malayi.</title>
        <authorList>
            <person name="Ghedin E."/>
            <person name="Wang S."/>
            <person name="Spiro D."/>
            <person name="Caler E."/>
            <person name="Zhao Q."/>
            <person name="Crabtree J."/>
            <person name="Allen J.E."/>
            <person name="Delcher A.L."/>
            <person name="Guiliano D.B."/>
            <person name="Miranda-Saavedra D."/>
            <person name="Angiuoli S.V."/>
            <person name="Creasy T."/>
            <person name="Amedeo P."/>
            <person name="Haas B."/>
            <person name="El-Sayed N.M."/>
            <person name="Wortman J.R."/>
            <person name="Feldblyum T."/>
            <person name="Tallon L."/>
            <person name="Schatz M."/>
            <person name="Shumway M."/>
            <person name="Koo H."/>
            <person name="Salzberg S.L."/>
            <person name="Schobel S."/>
            <person name="Pertea M."/>
            <person name="Pop M."/>
            <person name="White O."/>
            <person name="Barton G.J."/>
            <person name="Carlow C.K."/>
            <person name="Crawford M.J."/>
            <person name="Daub J."/>
            <person name="Dimmic M.W."/>
            <person name="Estes C.F."/>
            <person name="Foster J.M."/>
            <person name="Ganatra M."/>
            <person name="Gregory W.F."/>
            <person name="Johnson N.M."/>
            <person name="Jin J."/>
            <person name="Komuniecki R."/>
            <person name="Korf I."/>
            <person name="Kumar S."/>
            <person name="Laney S."/>
            <person name="Li B.W."/>
            <person name="Li W."/>
            <person name="Lindblom T.H."/>
            <person name="Lustigman S."/>
            <person name="Ma D."/>
            <person name="Maina C.V."/>
            <person name="Martin D.M."/>
            <person name="McCarter J.P."/>
            <person name="McReynolds L."/>
            <person name="Mitreva M."/>
            <person name="Nutman T.B."/>
            <person name="Parkinson J."/>
            <person name="Peregrin-Alvarez J.M."/>
            <person name="Poole C."/>
            <person name="Ren Q."/>
            <person name="Saunders L."/>
            <person name="Sluder A.E."/>
            <person name="Smith K."/>
            <person name="Stanke M."/>
            <person name="Unnasch T.R."/>
            <person name="Ware J."/>
            <person name="Wei A.D."/>
            <person name="Weil G."/>
            <person name="Williams D.J."/>
            <person name="Zhang Y."/>
            <person name="Williams S.A."/>
            <person name="Fraser-Liggett C."/>
            <person name="Slatko B."/>
            <person name="Blaxter M.L."/>
            <person name="Scott A.L."/>
        </authorList>
    </citation>
    <scope>NUCLEOTIDE SEQUENCE</scope>
    <source>
        <strain evidence="6">FR3</strain>
    </source>
</reference>
<dbReference type="InterPro" id="IPR024862">
    <property type="entry name" value="TRPV"/>
</dbReference>
<feature type="compositionally biased region" description="Basic and acidic residues" evidence="3">
    <location>
        <begin position="419"/>
        <end position="429"/>
    </location>
</feature>
<dbReference type="AlphaFoldDB" id="A0A4E9FML4"/>
<dbReference type="KEGG" id="bmy:BM_BM14098"/>
<dbReference type="RefSeq" id="XP_042937200.1">
    <property type="nucleotide sequence ID" value="XM_043081266.1"/>
</dbReference>
<feature type="transmembrane region" description="Helical" evidence="4">
    <location>
        <begin position="299"/>
        <end position="326"/>
    </location>
</feature>
<dbReference type="CTD" id="66057969"/>
<evidence type="ECO:0000256" key="4">
    <source>
        <dbReference type="SAM" id="Phobius"/>
    </source>
</evidence>
<dbReference type="OrthoDB" id="533508at2759"/>
<feature type="transmembrane region" description="Helical" evidence="4">
    <location>
        <begin position="141"/>
        <end position="167"/>
    </location>
</feature>
<protein>
    <recommendedName>
        <fullName evidence="8">Ion transport domain-containing protein</fullName>
    </recommendedName>
</protein>
<dbReference type="Proteomes" id="UP000006672">
    <property type="component" value="Unassembled WGS sequence"/>
</dbReference>
<feature type="region of interest" description="Disordered" evidence="3">
    <location>
        <begin position="419"/>
        <end position="448"/>
    </location>
</feature>
<dbReference type="GO" id="GO:0005262">
    <property type="term" value="F:calcium channel activity"/>
    <property type="evidence" value="ECO:0007669"/>
    <property type="project" value="TreeGrafter"/>
</dbReference>
<feature type="transmembrane region" description="Helical" evidence="4">
    <location>
        <begin position="213"/>
        <end position="232"/>
    </location>
</feature>
<reference evidence="5" key="2">
    <citation type="submission" date="2019-04" db="EMBL/GenBank/DDBJ databases">
        <authorList>
            <person name="Howe K."/>
            <person name="Paulini M."/>
            <person name="Williams G."/>
        </authorList>
    </citation>
    <scope>NUCLEOTIDE SEQUENCE [LARGE SCALE GENOMIC DNA]</scope>
    <source>
        <strain evidence="5">FR3</strain>
    </source>
</reference>
<organism evidence="5">
    <name type="scientific">Brugia malayi</name>
    <name type="common">Filarial nematode worm</name>
    <dbReference type="NCBI Taxonomy" id="6279"/>
    <lineage>
        <taxon>Eukaryota</taxon>
        <taxon>Metazoa</taxon>
        <taxon>Ecdysozoa</taxon>
        <taxon>Nematoda</taxon>
        <taxon>Chromadorea</taxon>
        <taxon>Rhabditida</taxon>
        <taxon>Spirurina</taxon>
        <taxon>Spiruromorpha</taxon>
        <taxon>Filarioidea</taxon>
        <taxon>Onchocercidae</taxon>
        <taxon>Brugia</taxon>
    </lineage>
</organism>
<keyword evidence="4" id="KW-0812">Transmembrane</keyword>
<evidence type="ECO:0000256" key="1">
    <source>
        <dbReference type="ARBA" id="ARBA00022737"/>
    </source>
</evidence>
<reference evidence="7" key="3">
    <citation type="submission" date="2022-04" db="UniProtKB">
        <authorList>
            <consortium name="WormBaseParasite"/>
        </authorList>
    </citation>
    <scope>IDENTIFICATION</scope>
</reference>
<dbReference type="PANTHER" id="PTHR10582:SF30">
    <property type="entry name" value="ION TRANSPORT DOMAIN-CONTAINING PROTEIN"/>
    <property type="match status" value="1"/>
</dbReference>
<keyword evidence="4" id="KW-0472">Membrane</keyword>
<keyword evidence="2" id="KW-0175">Coiled coil</keyword>
<keyword evidence="4" id="KW-1133">Transmembrane helix</keyword>